<gene>
    <name evidence="1" type="ORF">M9H77_22520</name>
</gene>
<proteinExistence type="predicted"/>
<protein>
    <submittedName>
        <fullName evidence="1">Uncharacterized protein</fullName>
    </submittedName>
</protein>
<dbReference type="EMBL" id="CM044705">
    <property type="protein sequence ID" value="KAI5663197.1"/>
    <property type="molecule type" value="Genomic_DNA"/>
</dbReference>
<reference evidence="2" key="1">
    <citation type="journal article" date="2023" name="Nat. Plants">
        <title>Single-cell RNA sequencing provides a high-resolution roadmap for understanding the multicellular compartmentation of specialized metabolism.</title>
        <authorList>
            <person name="Sun S."/>
            <person name="Shen X."/>
            <person name="Li Y."/>
            <person name="Li Y."/>
            <person name="Wang S."/>
            <person name="Li R."/>
            <person name="Zhang H."/>
            <person name="Shen G."/>
            <person name="Guo B."/>
            <person name="Wei J."/>
            <person name="Xu J."/>
            <person name="St-Pierre B."/>
            <person name="Chen S."/>
            <person name="Sun C."/>
        </authorList>
    </citation>
    <scope>NUCLEOTIDE SEQUENCE [LARGE SCALE GENOMIC DNA]</scope>
</reference>
<keyword evidence="2" id="KW-1185">Reference proteome</keyword>
<accession>A0ACC0AT87</accession>
<evidence type="ECO:0000313" key="2">
    <source>
        <dbReference type="Proteomes" id="UP001060085"/>
    </source>
</evidence>
<comment type="caution">
    <text evidence="1">The sequence shown here is derived from an EMBL/GenBank/DDBJ whole genome shotgun (WGS) entry which is preliminary data.</text>
</comment>
<sequence>MADSPYRRPGPFRVVGSSDQTAQRLLGPASRLVRYLRFRQFGPARTANFWMVRPGARKGDDDLGPVPDRTGQVEGRAVTASSRCVRDATVLQTYRPLLHLLDQPPHTSYVRYAHAPYLPIRMPGQDRTQYFSKTQIPLNEVSGLGLQLGAQFFELLVASVLVDSFYSGADYGVTDCGIPSSDVGMGRDSGTSRDGDRTRSEEPVMVCSLHIHGGEDDEDEPEDDGGDDDDDDSDGHGDNDEPIPVAHASSSGCTPAPGRGKGLTDSFMSVMSKIARSRQKRPEKSHPPTNSMQKKKAKNAGWEQTGPTDGGPQDPILIPSYSGHIAGSIWCG</sequence>
<organism evidence="1 2">
    <name type="scientific">Catharanthus roseus</name>
    <name type="common">Madagascar periwinkle</name>
    <name type="synonym">Vinca rosea</name>
    <dbReference type="NCBI Taxonomy" id="4058"/>
    <lineage>
        <taxon>Eukaryota</taxon>
        <taxon>Viridiplantae</taxon>
        <taxon>Streptophyta</taxon>
        <taxon>Embryophyta</taxon>
        <taxon>Tracheophyta</taxon>
        <taxon>Spermatophyta</taxon>
        <taxon>Magnoliopsida</taxon>
        <taxon>eudicotyledons</taxon>
        <taxon>Gunneridae</taxon>
        <taxon>Pentapetalae</taxon>
        <taxon>asterids</taxon>
        <taxon>lamiids</taxon>
        <taxon>Gentianales</taxon>
        <taxon>Apocynaceae</taxon>
        <taxon>Rauvolfioideae</taxon>
        <taxon>Vinceae</taxon>
        <taxon>Catharanthinae</taxon>
        <taxon>Catharanthus</taxon>
    </lineage>
</organism>
<dbReference type="Proteomes" id="UP001060085">
    <property type="component" value="Linkage Group LG05"/>
</dbReference>
<evidence type="ECO:0000313" key="1">
    <source>
        <dbReference type="EMBL" id="KAI5663197.1"/>
    </source>
</evidence>
<name>A0ACC0AT87_CATRO</name>